<name>A0A347WD89_9PROT</name>
<accession>A0A347WD89</accession>
<proteinExistence type="predicted"/>
<gene>
    <name evidence="1" type="ORF">CD178_02076</name>
</gene>
<dbReference type="RefSeq" id="WP_118963043.1">
    <property type="nucleotide sequence ID" value="NZ_CP023036.1"/>
</dbReference>
<protein>
    <submittedName>
        <fullName evidence="1">Uncharacterized protein</fullName>
    </submittedName>
</protein>
<dbReference type="AlphaFoldDB" id="A0A347WD89"/>
<keyword evidence="2" id="KW-1185">Reference proteome</keyword>
<dbReference type="KEGG" id="ksc:CD178_02076"/>
<dbReference type="OrthoDB" id="6576970at2"/>
<organism evidence="1 2">
    <name type="scientific">Komagataeibacter saccharivorans</name>
    <dbReference type="NCBI Taxonomy" id="265959"/>
    <lineage>
        <taxon>Bacteria</taxon>
        <taxon>Pseudomonadati</taxon>
        <taxon>Pseudomonadota</taxon>
        <taxon>Alphaproteobacteria</taxon>
        <taxon>Acetobacterales</taxon>
        <taxon>Acetobacteraceae</taxon>
        <taxon>Komagataeibacter</taxon>
    </lineage>
</organism>
<dbReference type="EMBL" id="CP023036">
    <property type="protein sequence ID" value="AXY22832.1"/>
    <property type="molecule type" value="Genomic_DNA"/>
</dbReference>
<dbReference type="Proteomes" id="UP000264120">
    <property type="component" value="Chromosome"/>
</dbReference>
<evidence type="ECO:0000313" key="1">
    <source>
        <dbReference type="EMBL" id="AXY22832.1"/>
    </source>
</evidence>
<evidence type="ECO:0000313" key="2">
    <source>
        <dbReference type="Proteomes" id="UP000264120"/>
    </source>
</evidence>
<sequence length="175" mass="19749">MAGIAHLIVATTVLGYVAMSLKAMAVGKEPRDPTDWRTVLAAMVQGGGAGIYGDFLFGEQSRMGNSTLETLSGPFFSDFSNFMKLYNNTRDLTLGTADAPKGKTFEMNLLQEARRELPFGNLFYTRAALDYLVFYRLQEMMNPGYLRRYELGIQQNQGQKFWLSPGWNPYQAMRQ</sequence>
<reference evidence="1 2" key="1">
    <citation type="submission" date="2017-08" db="EMBL/GenBank/DDBJ databases">
        <title>Complete genome sequence of Gluconacetobacter saccharivorans CV1 isolated from Fermented Vinegar.</title>
        <authorList>
            <person name="Kim S.-Y."/>
        </authorList>
    </citation>
    <scope>NUCLEOTIDE SEQUENCE [LARGE SCALE GENOMIC DNA]</scope>
    <source>
        <strain evidence="1 2">CV1</strain>
    </source>
</reference>